<keyword evidence="2 4" id="KW-0560">Oxidoreductase</keyword>
<dbReference type="SUPFAM" id="SSF53720">
    <property type="entry name" value="ALDH-like"/>
    <property type="match status" value="1"/>
</dbReference>
<organism evidence="6 7">
    <name type="scientific">Wickerhamomyces mucosus</name>
    <dbReference type="NCBI Taxonomy" id="1378264"/>
    <lineage>
        <taxon>Eukaryota</taxon>
        <taxon>Fungi</taxon>
        <taxon>Dikarya</taxon>
        <taxon>Ascomycota</taxon>
        <taxon>Saccharomycotina</taxon>
        <taxon>Saccharomycetes</taxon>
        <taxon>Phaffomycetales</taxon>
        <taxon>Wickerhamomycetaceae</taxon>
        <taxon>Wickerhamomyces</taxon>
    </lineage>
</organism>
<dbReference type="AlphaFoldDB" id="A0A9P8PF74"/>
<dbReference type="OrthoDB" id="310895at2759"/>
<feature type="domain" description="Aldehyde dehydrogenase" evidence="5">
    <location>
        <begin position="53"/>
        <end position="512"/>
    </location>
</feature>
<dbReference type="Pfam" id="PF00171">
    <property type="entry name" value="Aldedh"/>
    <property type="match status" value="1"/>
</dbReference>
<dbReference type="PANTHER" id="PTHR11699">
    <property type="entry name" value="ALDEHYDE DEHYDROGENASE-RELATED"/>
    <property type="match status" value="1"/>
</dbReference>
<reference evidence="6" key="1">
    <citation type="journal article" date="2021" name="Open Biol.">
        <title>Shared evolutionary footprints suggest mitochondrial oxidative damage underlies multiple complex I losses in fungi.</title>
        <authorList>
            <person name="Schikora-Tamarit M.A."/>
            <person name="Marcet-Houben M."/>
            <person name="Nosek J."/>
            <person name="Gabaldon T."/>
        </authorList>
    </citation>
    <scope>NUCLEOTIDE SEQUENCE</scope>
    <source>
        <strain evidence="6">CBS6341</strain>
    </source>
</reference>
<dbReference type="PROSITE" id="PS00687">
    <property type="entry name" value="ALDEHYDE_DEHYDR_GLU"/>
    <property type="match status" value="1"/>
</dbReference>
<protein>
    <recommendedName>
        <fullName evidence="5">Aldehyde dehydrogenase domain-containing protein</fullName>
    </recommendedName>
</protein>
<comment type="caution">
    <text evidence="6">The sequence shown here is derived from an EMBL/GenBank/DDBJ whole genome shotgun (WGS) entry which is preliminary data.</text>
</comment>
<dbReference type="EMBL" id="JAEUBF010001293">
    <property type="protein sequence ID" value="KAH3671168.1"/>
    <property type="molecule type" value="Genomic_DNA"/>
</dbReference>
<feature type="active site" evidence="3">
    <location>
        <position position="286"/>
    </location>
</feature>
<dbReference type="Gene3D" id="3.40.605.10">
    <property type="entry name" value="Aldehyde Dehydrogenase, Chain A, domain 1"/>
    <property type="match status" value="1"/>
</dbReference>
<dbReference type="FunFam" id="3.40.605.10:FF:000001">
    <property type="entry name" value="Aldehyde dehydrogenase 1"/>
    <property type="match status" value="1"/>
</dbReference>
<accession>A0A9P8PF74</accession>
<sequence>MKFNPRLSPLKFIKSLSTYNRKLSTPIQINLPNGLKYFQPRGIFINNKFYETDETIDVENPSTESKITSIFTASNYDIDHAIESADLSFNKIWKNIEPLNKFKMLNKLADLIELNSEILASIESFNNGKTLNLSRDDVQLTINYFRSTAGYADKLNGRTIQSDSNNKYMNFTIKEPIGVCGQIIPWNFPLLMFAWKVAPAIITGNTTIIKPASSTPLSALFLGSLIVQSGIPEGVINILPGSGTKCGDYILNHPKIKKISFTGSTKIGKEVMIKSAQNNLKKITLELGGKSPNIVLDDCNLSETLTNLTNGIFKNSGQICSSGSRIYVQDTIYEKLLVDFKSHLENNVKVGDPFDESNYQGAITNRKQYETILSYIKIGKQTPGIKLLTGGDGNPYKKGYFIKPTVFYDVPQDCKLIKEEIFGPIVTISKFHSIDEVIKLANDSEYGLGAGIQTTNISKALKIAKELKSGTVWINTYNDFHEQVPFGGFKQSGFGKEMGEEALDSYTQIKAVRIRL</sequence>
<dbReference type="InterPro" id="IPR016161">
    <property type="entry name" value="Ald_DH/histidinol_DH"/>
</dbReference>
<dbReference type="InterPro" id="IPR016162">
    <property type="entry name" value="Ald_DH_N"/>
</dbReference>
<evidence type="ECO:0000313" key="6">
    <source>
        <dbReference type="EMBL" id="KAH3671168.1"/>
    </source>
</evidence>
<dbReference type="InterPro" id="IPR029510">
    <property type="entry name" value="Ald_DH_CS_GLU"/>
</dbReference>
<evidence type="ECO:0000313" key="7">
    <source>
        <dbReference type="Proteomes" id="UP000769528"/>
    </source>
</evidence>
<dbReference type="Proteomes" id="UP000769528">
    <property type="component" value="Unassembled WGS sequence"/>
</dbReference>
<reference evidence="6" key="2">
    <citation type="submission" date="2021-01" db="EMBL/GenBank/DDBJ databases">
        <authorList>
            <person name="Schikora-Tamarit M.A."/>
        </authorList>
    </citation>
    <scope>NUCLEOTIDE SEQUENCE</scope>
    <source>
        <strain evidence="6">CBS6341</strain>
    </source>
</reference>
<evidence type="ECO:0000256" key="3">
    <source>
        <dbReference type="PROSITE-ProRule" id="PRU10007"/>
    </source>
</evidence>
<dbReference type="FunFam" id="3.40.605.10:FF:000026">
    <property type="entry name" value="Aldehyde dehydrogenase, putative"/>
    <property type="match status" value="1"/>
</dbReference>
<dbReference type="GO" id="GO:0004030">
    <property type="term" value="F:aldehyde dehydrogenase [NAD(P)+] activity"/>
    <property type="evidence" value="ECO:0007669"/>
    <property type="project" value="UniProtKB-ARBA"/>
</dbReference>
<dbReference type="InterPro" id="IPR015590">
    <property type="entry name" value="Aldehyde_DH_dom"/>
</dbReference>
<dbReference type="FunFam" id="3.40.309.10:FF:000012">
    <property type="entry name" value="Betaine aldehyde dehydrogenase"/>
    <property type="match status" value="1"/>
</dbReference>
<name>A0A9P8PF74_9ASCO</name>
<evidence type="ECO:0000256" key="4">
    <source>
        <dbReference type="RuleBase" id="RU003345"/>
    </source>
</evidence>
<evidence type="ECO:0000256" key="2">
    <source>
        <dbReference type="ARBA" id="ARBA00023002"/>
    </source>
</evidence>
<dbReference type="Gene3D" id="3.40.309.10">
    <property type="entry name" value="Aldehyde Dehydrogenase, Chain A, domain 2"/>
    <property type="match status" value="1"/>
</dbReference>
<keyword evidence="7" id="KW-1185">Reference proteome</keyword>
<dbReference type="GO" id="GO:0046394">
    <property type="term" value="P:carboxylic acid biosynthetic process"/>
    <property type="evidence" value="ECO:0007669"/>
    <property type="project" value="UniProtKB-ARBA"/>
</dbReference>
<evidence type="ECO:0000256" key="1">
    <source>
        <dbReference type="ARBA" id="ARBA00009986"/>
    </source>
</evidence>
<dbReference type="InterPro" id="IPR016163">
    <property type="entry name" value="Ald_DH_C"/>
</dbReference>
<gene>
    <name evidence="6" type="ORF">WICMUC_004764</name>
</gene>
<proteinExistence type="inferred from homology"/>
<evidence type="ECO:0000259" key="5">
    <source>
        <dbReference type="Pfam" id="PF00171"/>
    </source>
</evidence>
<comment type="similarity">
    <text evidence="1 4">Belongs to the aldehyde dehydrogenase family.</text>
</comment>